<dbReference type="PANTHER" id="PTHR35864:SF1">
    <property type="entry name" value="ZINC METALLOPROTEASE YWHC-RELATED"/>
    <property type="match status" value="1"/>
</dbReference>
<dbReference type="InterPro" id="IPR052348">
    <property type="entry name" value="Metallopeptidase_M50B"/>
</dbReference>
<sequence length="235" mass="24238">MGGRRVRRGDAATDGGTAAGYAVAARRLTFSSRELRDFALAWVALSVAFTVFFAGGGTVVINNLRLGAYGTLGGLFFVSLATAGVAFLLHELAHKVVAVRYGQRAAFRADYGMLFLAVVAATAGFLFAAPGAVHHAGRITKRENGLIALAGPVVNLVLAVVFAPLLVVGLAGFSSLALTVGTYGVAVNLLLAAFNLIPFGPLDGATVREWSTAVWLAAFVPSAVLAAGFALVLLF</sequence>
<keyword evidence="2" id="KW-0378">Hydrolase</keyword>
<keyword evidence="3" id="KW-1185">Reference proteome</keyword>
<feature type="transmembrane region" description="Helical" evidence="1">
    <location>
        <begin position="153"/>
        <end position="173"/>
    </location>
</feature>
<dbReference type="AlphaFoldDB" id="A0ABD5WRN7"/>
<evidence type="ECO:0000313" key="2">
    <source>
        <dbReference type="EMBL" id="MFC7096204.1"/>
    </source>
</evidence>
<evidence type="ECO:0000256" key="1">
    <source>
        <dbReference type="SAM" id="Phobius"/>
    </source>
</evidence>
<dbReference type="PANTHER" id="PTHR35864">
    <property type="entry name" value="ZINC METALLOPROTEASE MJ0611-RELATED"/>
    <property type="match status" value="1"/>
</dbReference>
<accession>A0ABD5WRN7</accession>
<proteinExistence type="predicted"/>
<feature type="transmembrane region" description="Helical" evidence="1">
    <location>
        <begin position="67"/>
        <end position="90"/>
    </location>
</feature>
<comment type="caution">
    <text evidence="2">The sequence shown here is derived from an EMBL/GenBank/DDBJ whole genome shotgun (WGS) entry which is preliminary data.</text>
</comment>
<gene>
    <name evidence="2" type="ORF">ACFQKD_02715</name>
</gene>
<dbReference type="GeneID" id="79269910"/>
<dbReference type="Proteomes" id="UP001596388">
    <property type="component" value="Unassembled WGS sequence"/>
</dbReference>
<organism evidence="2 3">
    <name type="scientific">Halobaculum marinum</name>
    <dbReference type="NCBI Taxonomy" id="3031996"/>
    <lineage>
        <taxon>Archaea</taxon>
        <taxon>Methanobacteriati</taxon>
        <taxon>Methanobacteriota</taxon>
        <taxon>Stenosarchaea group</taxon>
        <taxon>Halobacteria</taxon>
        <taxon>Halobacteriales</taxon>
        <taxon>Haloferacaceae</taxon>
        <taxon>Halobaculum</taxon>
    </lineage>
</organism>
<feature type="transmembrane region" description="Helical" evidence="1">
    <location>
        <begin position="180"/>
        <end position="200"/>
    </location>
</feature>
<protein>
    <submittedName>
        <fullName evidence="2">Metalloprotease</fullName>
    </submittedName>
</protein>
<feature type="transmembrane region" description="Helical" evidence="1">
    <location>
        <begin position="111"/>
        <end position="133"/>
    </location>
</feature>
<dbReference type="RefSeq" id="WP_390218957.1">
    <property type="nucleotide sequence ID" value="NZ_CP119989.1"/>
</dbReference>
<evidence type="ECO:0000313" key="3">
    <source>
        <dbReference type="Proteomes" id="UP001596388"/>
    </source>
</evidence>
<name>A0ABD5WRN7_9EURY</name>
<dbReference type="GO" id="GO:0008237">
    <property type="term" value="F:metallopeptidase activity"/>
    <property type="evidence" value="ECO:0007669"/>
    <property type="project" value="UniProtKB-KW"/>
</dbReference>
<reference evidence="2 3" key="1">
    <citation type="journal article" date="2019" name="Int. J. Syst. Evol. Microbiol.">
        <title>The Global Catalogue of Microorganisms (GCM) 10K type strain sequencing project: providing services to taxonomists for standard genome sequencing and annotation.</title>
        <authorList>
            <consortium name="The Broad Institute Genomics Platform"/>
            <consortium name="The Broad Institute Genome Sequencing Center for Infectious Disease"/>
            <person name="Wu L."/>
            <person name="Ma J."/>
        </authorList>
    </citation>
    <scope>NUCLEOTIDE SEQUENCE [LARGE SCALE GENOMIC DNA]</scope>
    <source>
        <strain evidence="2 3">DT55</strain>
    </source>
</reference>
<keyword evidence="1" id="KW-1133">Transmembrane helix</keyword>
<keyword evidence="2" id="KW-0482">Metalloprotease</keyword>
<keyword evidence="1" id="KW-0472">Membrane</keyword>
<keyword evidence="1" id="KW-0812">Transmembrane</keyword>
<keyword evidence="2" id="KW-0645">Protease</keyword>
<feature type="transmembrane region" description="Helical" evidence="1">
    <location>
        <begin position="38"/>
        <end position="61"/>
    </location>
</feature>
<feature type="transmembrane region" description="Helical" evidence="1">
    <location>
        <begin position="212"/>
        <end position="234"/>
    </location>
</feature>
<dbReference type="EMBL" id="JBHTAG010000002">
    <property type="protein sequence ID" value="MFC7096204.1"/>
    <property type="molecule type" value="Genomic_DNA"/>
</dbReference>